<dbReference type="InterPro" id="IPR002376">
    <property type="entry name" value="Formyl_transf_N"/>
</dbReference>
<organism evidence="6 7">
    <name type="scientific">Congregibacter variabilis</name>
    <dbReference type="NCBI Taxonomy" id="3081200"/>
    <lineage>
        <taxon>Bacteria</taxon>
        <taxon>Pseudomonadati</taxon>
        <taxon>Pseudomonadota</taxon>
        <taxon>Gammaproteobacteria</taxon>
        <taxon>Cellvibrionales</taxon>
        <taxon>Halieaceae</taxon>
        <taxon>Congregibacter</taxon>
    </lineage>
</organism>
<evidence type="ECO:0000313" key="6">
    <source>
        <dbReference type="EMBL" id="WOJ93536.1"/>
    </source>
</evidence>
<dbReference type="PANTHER" id="PTHR43369:SF2">
    <property type="entry name" value="PHOSPHORIBOSYLGLYCINAMIDE FORMYLTRANSFERASE"/>
    <property type="match status" value="1"/>
</dbReference>
<dbReference type="CDD" id="cd08645">
    <property type="entry name" value="FMT_core_GART"/>
    <property type="match status" value="1"/>
</dbReference>
<keyword evidence="3 4" id="KW-0658">Purine biosynthesis</keyword>
<feature type="binding site" evidence="4">
    <location>
        <begin position="15"/>
        <end position="17"/>
    </location>
    <ligand>
        <name>N(1)-(5-phospho-beta-D-ribosyl)glycinamide</name>
        <dbReference type="ChEBI" id="CHEBI:143788"/>
    </ligand>
</feature>
<evidence type="ECO:0000256" key="1">
    <source>
        <dbReference type="ARBA" id="ARBA00005054"/>
    </source>
</evidence>
<protein>
    <recommendedName>
        <fullName evidence="4">Phosphoribosylglycinamide formyltransferase</fullName>
        <ecNumber evidence="4">2.1.2.2</ecNumber>
    </recommendedName>
    <alternativeName>
        <fullName evidence="4">5'-phosphoribosylglycinamide transformylase</fullName>
    </alternativeName>
    <alternativeName>
        <fullName evidence="4">GAR transformylase</fullName>
        <shortName evidence="4">GART</shortName>
    </alternativeName>
</protein>
<dbReference type="SUPFAM" id="SSF53328">
    <property type="entry name" value="Formyltransferase"/>
    <property type="match status" value="1"/>
</dbReference>
<evidence type="ECO:0000259" key="5">
    <source>
        <dbReference type="Pfam" id="PF00551"/>
    </source>
</evidence>
<gene>
    <name evidence="4 6" type="primary">purN</name>
    <name evidence="6" type="ORF">R0135_17415</name>
</gene>
<feature type="binding site" evidence="4">
    <location>
        <begin position="93"/>
        <end position="96"/>
    </location>
    <ligand>
        <name>(6R)-10-formyltetrahydrofolate</name>
        <dbReference type="ChEBI" id="CHEBI:195366"/>
    </ligand>
</feature>
<sequence>MNALRRIAILASGAGSNMEAIAQACEQRQIPAEVGLVICNVPKATVLTRAEQRRIPYCCIDHRQFDSREAFEEQMLKALRKASIDFVVLAGFMRILTDRFIGEYYGSLLNIHPSLLPKYPGLNTHQRALDAGDSECGATVHFVTPQLDAGPSIAQVRVNIDPQDDAVSLAAKVQEQEHRIYPLAISWCLEDKVVLRDGQVWKDDSTMSNEIRA</sequence>
<feature type="binding site" evidence="4">
    <location>
        <position position="110"/>
    </location>
    <ligand>
        <name>(6R)-10-formyltetrahydrofolate</name>
        <dbReference type="ChEBI" id="CHEBI:195366"/>
    </ligand>
</feature>
<dbReference type="EC" id="2.1.2.2" evidence="4"/>
<feature type="active site" description="Proton donor" evidence="4">
    <location>
        <position position="112"/>
    </location>
</feature>
<dbReference type="NCBIfam" id="TIGR00639">
    <property type="entry name" value="PurN"/>
    <property type="match status" value="1"/>
</dbReference>
<comment type="similarity">
    <text evidence="4">Belongs to the GART family.</text>
</comment>
<dbReference type="RefSeq" id="WP_407348182.1">
    <property type="nucleotide sequence ID" value="NZ_CP136864.1"/>
</dbReference>
<feature type="binding site" evidence="4">
    <location>
        <position position="68"/>
    </location>
    <ligand>
        <name>(6R)-10-formyltetrahydrofolate</name>
        <dbReference type="ChEBI" id="CHEBI:195366"/>
    </ligand>
</feature>
<proteinExistence type="inferred from homology"/>
<evidence type="ECO:0000256" key="3">
    <source>
        <dbReference type="ARBA" id="ARBA00022755"/>
    </source>
</evidence>
<dbReference type="PANTHER" id="PTHR43369">
    <property type="entry name" value="PHOSPHORIBOSYLGLYCINAMIDE FORMYLTRANSFERASE"/>
    <property type="match status" value="1"/>
</dbReference>
<comment type="function">
    <text evidence="4">Catalyzes the transfer of a formyl group from 10-formyltetrahydrofolate to 5-phospho-ribosyl-glycinamide (GAR), producing 5-phospho-ribosyl-N-formylglycinamide (FGAR) and tetrahydrofolate.</text>
</comment>
<evidence type="ECO:0000256" key="2">
    <source>
        <dbReference type="ARBA" id="ARBA00022679"/>
    </source>
</evidence>
<feature type="domain" description="Formyl transferase N-terminal" evidence="5">
    <location>
        <begin position="6"/>
        <end position="185"/>
    </location>
</feature>
<evidence type="ECO:0000256" key="4">
    <source>
        <dbReference type="HAMAP-Rule" id="MF_01930"/>
    </source>
</evidence>
<accession>A0ABZ0I2Y0</accession>
<keyword evidence="7" id="KW-1185">Reference proteome</keyword>
<dbReference type="Pfam" id="PF00551">
    <property type="entry name" value="Formyl_trans_N"/>
    <property type="match status" value="1"/>
</dbReference>
<dbReference type="GO" id="GO:0004644">
    <property type="term" value="F:phosphoribosylglycinamide formyltransferase activity"/>
    <property type="evidence" value="ECO:0007669"/>
    <property type="project" value="UniProtKB-EC"/>
</dbReference>
<dbReference type="HAMAP" id="MF_01930">
    <property type="entry name" value="PurN"/>
    <property type="match status" value="1"/>
</dbReference>
<name>A0ABZ0I2Y0_9GAMM</name>
<comment type="pathway">
    <text evidence="1 4">Purine metabolism; IMP biosynthesis via de novo pathway; N(2)-formyl-N(1)-(5-phospho-D-ribosyl)glycinamide from N(1)-(5-phospho-D-ribosyl)glycinamide (10-formyl THF route): step 1/1.</text>
</comment>
<dbReference type="InterPro" id="IPR036477">
    <property type="entry name" value="Formyl_transf_N_sf"/>
</dbReference>
<dbReference type="EMBL" id="CP136864">
    <property type="protein sequence ID" value="WOJ93536.1"/>
    <property type="molecule type" value="Genomic_DNA"/>
</dbReference>
<dbReference type="Gene3D" id="3.40.50.170">
    <property type="entry name" value="Formyl transferase, N-terminal domain"/>
    <property type="match status" value="1"/>
</dbReference>
<dbReference type="Proteomes" id="UP001626537">
    <property type="component" value="Chromosome"/>
</dbReference>
<comment type="catalytic activity">
    <reaction evidence="4">
        <text>N(1)-(5-phospho-beta-D-ribosyl)glycinamide + (6R)-10-formyltetrahydrofolate = N(2)-formyl-N(1)-(5-phospho-beta-D-ribosyl)glycinamide + (6S)-5,6,7,8-tetrahydrofolate + H(+)</text>
        <dbReference type="Rhea" id="RHEA:15053"/>
        <dbReference type="ChEBI" id="CHEBI:15378"/>
        <dbReference type="ChEBI" id="CHEBI:57453"/>
        <dbReference type="ChEBI" id="CHEBI:143788"/>
        <dbReference type="ChEBI" id="CHEBI:147286"/>
        <dbReference type="ChEBI" id="CHEBI:195366"/>
        <dbReference type="EC" id="2.1.2.2"/>
    </reaction>
</comment>
<dbReference type="InterPro" id="IPR004607">
    <property type="entry name" value="GART"/>
</dbReference>
<evidence type="ECO:0000313" key="7">
    <source>
        <dbReference type="Proteomes" id="UP001626537"/>
    </source>
</evidence>
<reference evidence="6 7" key="1">
    <citation type="submission" date="2023-10" db="EMBL/GenBank/DDBJ databases">
        <title>Two novel species belonging to the OM43/NOR5 clade.</title>
        <authorList>
            <person name="Park M."/>
        </authorList>
    </citation>
    <scope>NUCLEOTIDE SEQUENCE [LARGE SCALE GENOMIC DNA]</scope>
    <source>
        <strain evidence="6 7">IMCC43200</strain>
    </source>
</reference>
<keyword evidence="2 4" id="KW-0808">Transferase</keyword>
<feature type="site" description="Raises pKa of active site His" evidence="4">
    <location>
        <position position="148"/>
    </location>
</feature>